<dbReference type="CDD" id="cd02440">
    <property type="entry name" value="AdoMet_MTases"/>
    <property type="match status" value="1"/>
</dbReference>
<accession>A0A7C4D3B1</accession>
<dbReference type="InterPro" id="IPR013216">
    <property type="entry name" value="Methyltransf_11"/>
</dbReference>
<dbReference type="InterPro" id="IPR050508">
    <property type="entry name" value="Methyltransf_Superfamily"/>
</dbReference>
<evidence type="ECO:0000259" key="1">
    <source>
        <dbReference type="Pfam" id="PF08241"/>
    </source>
</evidence>
<name>A0A7C4D3B1_THEPE</name>
<sequence length="166" mass="17909">MEKVSLSYDLLAEGYDELYREEQEAKYRVVLAAVPPEEPALDAGCGTGLLLEKLHCYAVGVDLSLPMLLAAKRRGRGELADLVCAHAELLPFRSCSFPVAYSVTVVHEAPGLIGEVKRVLRRGGRGVVTLLRKKAELLPEILEQAGAASVVDEPGLKDVVVVLSKS</sequence>
<dbReference type="AlphaFoldDB" id="A0A7C4D3B1"/>
<protein>
    <submittedName>
        <fullName evidence="2">Methyltransferase domain-containing protein</fullName>
    </submittedName>
</protein>
<dbReference type="Gene3D" id="3.40.50.150">
    <property type="entry name" value="Vaccinia Virus protein VP39"/>
    <property type="match status" value="1"/>
</dbReference>
<feature type="domain" description="Methyltransferase type 11" evidence="1">
    <location>
        <begin position="41"/>
        <end position="126"/>
    </location>
</feature>
<dbReference type="InterPro" id="IPR029063">
    <property type="entry name" value="SAM-dependent_MTases_sf"/>
</dbReference>
<dbReference type="SUPFAM" id="SSF53335">
    <property type="entry name" value="S-adenosyl-L-methionine-dependent methyltransferases"/>
    <property type="match status" value="1"/>
</dbReference>
<keyword evidence="2" id="KW-0808">Transferase</keyword>
<keyword evidence="2" id="KW-0489">Methyltransferase</keyword>
<dbReference type="Pfam" id="PF08241">
    <property type="entry name" value="Methyltransf_11"/>
    <property type="match status" value="1"/>
</dbReference>
<organism evidence="2">
    <name type="scientific">Thermofilum pendens</name>
    <dbReference type="NCBI Taxonomy" id="2269"/>
    <lineage>
        <taxon>Archaea</taxon>
        <taxon>Thermoproteota</taxon>
        <taxon>Thermoprotei</taxon>
        <taxon>Thermofilales</taxon>
        <taxon>Thermofilaceae</taxon>
        <taxon>Thermofilum</taxon>
    </lineage>
</organism>
<dbReference type="GO" id="GO:0032259">
    <property type="term" value="P:methylation"/>
    <property type="evidence" value="ECO:0007669"/>
    <property type="project" value="UniProtKB-KW"/>
</dbReference>
<reference evidence="2" key="1">
    <citation type="journal article" date="2020" name="mSystems">
        <title>Genome- and Community-Level Interaction Insights into Carbon Utilization and Element Cycling Functions of Hydrothermarchaeota in Hydrothermal Sediment.</title>
        <authorList>
            <person name="Zhou Z."/>
            <person name="Liu Y."/>
            <person name="Xu W."/>
            <person name="Pan J."/>
            <person name="Luo Z.H."/>
            <person name="Li M."/>
        </authorList>
    </citation>
    <scope>NUCLEOTIDE SEQUENCE</scope>
    <source>
        <strain evidence="2">SpSt-649</strain>
    </source>
</reference>
<proteinExistence type="predicted"/>
<dbReference type="PANTHER" id="PTHR42912">
    <property type="entry name" value="METHYLTRANSFERASE"/>
    <property type="match status" value="1"/>
</dbReference>
<dbReference type="EMBL" id="DTBQ01000080">
    <property type="protein sequence ID" value="HGM46676.1"/>
    <property type="molecule type" value="Genomic_DNA"/>
</dbReference>
<gene>
    <name evidence="2" type="ORF">ENU21_02825</name>
</gene>
<comment type="caution">
    <text evidence="2">The sequence shown here is derived from an EMBL/GenBank/DDBJ whole genome shotgun (WGS) entry which is preliminary data.</text>
</comment>
<dbReference type="GO" id="GO:0008757">
    <property type="term" value="F:S-adenosylmethionine-dependent methyltransferase activity"/>
    <property type="evidence" value="ECO:0007669"/>
    <property type="project" value="InterPro"/>
</dbReference>
<evidence type="ECO:0000313" key="2">
    <source>
        <dbReference type="EMBL" id="HGM46676.1"/>
    </source>
</evidence>